<keyword evidence="7" id="KW-0503">Monooxygenase</keyword>
<dbReference type="InterPro" id="IPR002401">
    <property type="entry name" value="Cyt_P450_E_grp-I"/>
</dbReference>
<dbReference type="InterPro" id="IPR001128">
    <property type="entry name" value="Cyt_P450"/>
</dbReference>
<gene>
    <name evidence="8" type="ORF">ODALV1_LOCUS31494</name>
</gene>
<dbReference type="EMBL" id="CAXLJM020000173">
    <property type="protein sequence ID" value="CAL8148672.1"/>
    <property type="molecule type" value="Genomic_DNA"/>
</dbReference>
<sequence>MYNPFKPFWFDGLIISNGDKWKSRRKLLNHIVTFKSLHSYMQIYNRESLSLLNELEQHFSIDIPKQIEGLLMTSSLNVIMEATMGADIPKTKSIGDKSMVECVNTCMSIVITRVLNPWLMIDWIWKLHPMSKYGMEEVAWGREYVRQIMKNNKEKRMEKPLENEENRSKSLIEDLQQAGLTAEEIAGEVFTVISAGYETTAITIHLLLFLLSVHPAEQERCRQEIDNVFEDQELCPGGNLNSAALGKLKHLEKCIQETLRFYPVVPLFQRQIEAKLELEPGLVLPSNTILTIFPQGMHMNPEYFPEPEKFKPERFSIEEVKARHPFAYIPFAAGPRMCLGYKFAMMEMLILTARILRHFVVSSNDSWENLVFLPNITLKLKKPIHFRFQKRL</sequence>
<evidence type="ECO:0000256" key="5">
    <source>
        <dbReference type="ARBA" id="ARBA00023002"/>
    </source>
</evidence>
<dbReference type="Pfam" id="PF00067">
    <property type="entry name" value="p450"/>
    <property type="match status" value="1"/>
</dbReference>
<comment type="cofactor">
    <cofactor evidence="1">
        <name>heme</name>
        <dbReference type="ChEBI" id="CHEBI:30413"/>
    </cofactor>
</comment>
<keyword evidence="4" id="KW-0479">Metal-binding</keyword>
<keyword evidence="3" id="KW-0349">Heme</keyword>
<dbReference type="PANTHER" id="PTHR24291">
    <property type="entry name" value="CYTOCHROME P450 FAMILY 4"/>
    <property type="match status" value="1"/>
</dbReference>
<dbReference type="InterPro" id="IPR050196">
    <property type="entry name" value="Cytochrome_P450_Monoox"/>
</dbReference>
<keyword evidence="5" id="KW-0560">Oxidoreductase</keyword>
<reference evidence="8 9" key="1">
    <citation type="submission" date="2024-08" db="EMBL/GenBank/DDBJ databases">
        <authorList>
            <person name="Cucini C."/>
            <person name="Frati F."/>
        </authorList>
    </citation>
    <scope>NUCLEOTIDE SEQUENCE [LARGE SCALE GENOMIC DNA]</scope>
</reference>
<protein>
    <submittedName>
        <fullName evidence="8">Uncharacterized protein</fullName>
    </submittedName>
</protein>
<proteinExistence type="inferred from homology"/>
<dbReference type="Proteomes" id="UP001642540">
    <property type="component" value="Unassembled WGS sequence"/>
</dbReference>
<evidence type="ECO:0000313" key="9">
    <source>
        <dbReference type="Proteomes" id="UP001642540"/>
    </source>
</evidence>
<evidence type="ECO:0000256" key="2">
    <source>
        <dbReference type="ARBA" id="ARBA00010617"/>
    </source>
</evidence>
<comment type="similarity">
    <text evidence="2">Belongs to the cytochrome P450 family.</text>
</comment>
<dbReference type="PRINTS" id="PR00463">
    <property type="entry name" value="EP450I"/>
</dbReference>
<name>A0ABP1SAD3_9HEXA</name>
<keyword evidence="9" id="KW-1185">Reference proteome</keyword>
<dbReference type="InterPro" id="IPR036396">
    <property type="entry name" value="Cyt_P450_sf"/>
</dbReference>
<dbReference type="SUPFAM" id="SSF48264">
    <property type="entry name" value="Cytochrome P450"/>
    <property type="match status" value="1"/>
</dbReference>
<dbReference type="PRINTS" id="PR00385">
    <property type="entry name" value="P450"/>
</dbReference>
<evidence type="ECO:0000256" key="4">
    <source>
        <dbReference type="ARBA" id="ARBA00022723"/>
    </source>
</evidence>
<dbReference type="PANTHER" id="PTHR24291:SF50">
    <property type="entry name" value="BIFUNCTIONAL ALBAFLAVENONE MONOOXYGENASE_TERPENE SYNTHASE"/>
    <property type="match status" value="1"/>
</dbReference>
<dbReference type="Gene3D" id="1.10.630.10">
    <property type="entry name" value="Cytochrome P450"/>
    <property type="match status" value="1"/>
</dbReference>
<keyword evidence="6" id="KW-0408">Iron</keyword>
<organism evidence="8 9">
    <name type="scientific">Orchesella dallaii</name>
    <dbReference type="NCBI Taxonomy" id="48710"/>
    <lineage>
        <taxon>Eukaryota</taxon>
        <taxon>Metazoa</taxon>
        <taxon>Ecdysozoa</taxon>
        <taxon>Arthropoda</taxon>
        <taxon>Hexapoda</taxon>
        <taxon>Collembola</taxon>
        <taxon>Entomobryomorpha</taxon>
        <taxon>Entomobryoidea</taxon>
        <taxon>Orchesellidae</taxon>
        <taxon>Orchesellinae</taxon>
        <taxon>Orchesella</taxon>
    </lineage>
</organism>
<accession>A0ABP1SAD3</accession>
<evidence type="ECO:0000256" key="7">
    <source>
        <dbReference type="ARBA" id="ARBA00023033"/>
    </source>
</evidence>
<evidence type="ECO:0000256" key="1">
    <source>
        <dbReference type="ARBA" id="ARBA00001971"/>
    </source>
</evidence>
<evidence type="ECO:0000256" key="3">
    <source>
        <dbReference type="ARBA" id="ARBA00022617"/>
    </source>
</evidence>
<evidence type="ECO:0000313" key="8">
    <source>
        <dbReference type="EMBL" id="CAL8148672.1"/>
    </source>
</evidence>
<evidence type="ECO:0000256" key="6">
    <source>
        <dbReference type="ARBA" id="ARBA00023004"/>
    </source>
</evidence>
<comment type="caution">
    <text evidence="8">The sequence shown here is derived from an EMBL/GenBank/DDBJ whole genome shotgun (WGS) entry which is preliminary data.</text>
</comment>